<accession>A0A9Q3JXR9</accession>
<protein>
    <submittedName>
        <fullName evidence="1">Uncharacterized protein</fullName>
    </submittedName>
</protein>
<dbReference type="Proteomes" id="UP000765509">
    <property type="component" value="Unassembled WGS sequence"/>
</dbReference>
<sequence>MQTIGRCMQAQVVLHLPNLYSQHCSTQYTFVNVCCWAEQKLFNNVTCNHVKPSSHISQLHPFDAPCWTALPNYGTDVHWIPSGAIVGANNDWPCLFIACSHCRAATRFHTHPLTGHTQATFTCVEDILLPVFRPAKPEANQCGFASASSALE</sequence>
<evidence type="ECO:0000313" key="1">
    <source>
        <dbReference type="EMBL" id="MBW0569395.1"/>
    </source>
</evidence>
<reference evidence="1" key="1">
    <citation type="submission" date="2021-03" db="EMBL/GenBank/DDBJ databases">
        <title>Draft genome sequence of rust myrtle Austropuccinia psidii MF-1, a brazilian biotype.</title>
        <authorList>
            <person name="Quecine M.C."/>
            <person name="Pachon D.M.R."/>
            <person name="Bonatelli M.L."/>
            <person name="Correr F.H."/>
            <person name="Franceschini L.M."/>
            <person name="Leite T.F."/>
            <person name="Margarido G.R.A."/>
            <person name="Almeida C.A."/>
            <person name="Ferrarezi J.A."/>
            <person name="Labate C.A."/>
        </authorList>
    </citation>
    <scope>NUCLEOTIDE SEQUENCE</scope>
    <source>
        <strain evidence="1">MF-1</strain>
    </source>
</reference>
<name>A0A9Q3JXR9_9BASI</name>
<dbReference type="EMBL" id="AVOT02084295">
    <property type="protein sequence ID" value="MBW0569395.1"/>
    <property type="molecule type" value="Genomic_DNA"/>
</dbReference>
<comment type="caution">
    <text evidence="1">The sequence shown here is derived from an EMBL/GenBank/DDBJ whole genome shotgun (WGS) entry which is preliminary data.</text>
</comment>
<gene>
    <name evidence="1" type="ORF">O181_109110</name>
</gene>
<dbReference type="AlphaFoldDB" id="A0A9Q3JXR9"/>
<proteinExistence type="predicted"/>
<evidence type="ECO:0000313" key="2">
    <source>
        <dbReference type="Proteomes" id="UP000765509"/>
    </source>
</evidence>
<organism evidence="1 2">
    <name type="scientific">Austropuccinia psidii MF-1</name>
    <dbReference type="NCBI Taxonomy" id="1389203"/>
    <lineage>
        <taxon>Eukaryota</taxon>
        <taxon>Fungi</taxon>
        <taxon>Dikarya</taxon>
        <taxon>Basidiomycota</taxon>
        <taxon>Pucciniomycotina</taxon>
        <taxon>Pucciniomycetes</taxon>
        <taxon>Pucciniales</taxon>
        <taxon>Sphaerophragmiaceae</taxon>
        <taxon>Austropuccinia</taxon>
    </lineage>
</organism>
<keyword evidence="2" id="KW-1185">Reference proteome</keyword>